<evidence type="ECO:0000313" key="2">
    <source>
        <dbReference type="WBParaSite" id="Csp11.Scaffold621.g6178.t1"/>
    </source>
</evidence>
<organism evidence="1 2">
    <name type="scientific">Caenorhabditis tropicalis</name>
    <dbReference type="NCBI Taxonomy" id="1561998"/>
    <lineage>
        <taxon>Eukaryota</taxon>
        <taxon>Metazoa</taxon>
        <taxon>Ecdysozoa</taxon>
        <taxon>Nematoda</taxon>
        <taxon>Chromadorea</taxon>
        <taxon>Rhabditida</taxon>
        <taxon>Rhabditina</taxon>
        <taxon>Rhabditomorpha</taxon>
        <taxon>Rhabditoidea</taxon>
        <taxon>Rhabditidae</taxon>
        <taxon>Peloderinae</taxon>
        <taxon>Caenorhabditis</taxon>
    </lineage>
</organism>
<name>A0A1I7TI72_9PELO</name>
<evidence type="ECO:0000313" key="1">
    <source>
        <dbReference type="Proteomes" id="UP000095282"/>
    </source>
</evidence>
<accession>A0A1I7TI72</accession>
<protein>
    <submittedName>
        <fullName evidence="2">Uncharacterized protein</fullName>
    </submittedName>
</protein>
<sequence length="74" mass="8745">MPPRRRLGRMFWSQISRAGVSKEKEDWRLDMEDVKECKWRRSTTTRADGIRDDRLGGRDGIGEEEQCLLEDVFS</sequence>
<keyword evidence="1" id="KW-1185">Reference proteome</keyword>
<dbReference type="AlphaFoldDB" id="A0A1I7TI72"/>
<dbReference type="WBParaSite" id="Csp11.Scaffold621.g6178.t1">
    <property type="protein sequence ID" value="Csp11.Scaffold621.g6178.t1"/>
    <property type="gene ID" value="Csp11.Scaffold621.g6178"/>
</dbReference>
<dbReference type="Proteomes" id="UP000095282">
    <property type="component" value="Unplaced"/>
</dbReference>
<reference evidence="2" key="1">
    <citation type="submission" date="2016-11" db="UniProtKB">
        <authorList>
            <consortium name="WormBaseParasite"/>
        </authorList>
    </citation>
    <scope>IDENTIFICATION</scope>
</reference>
<proteinExistence type="predicted"/>